<reference evidence="1 2" key="1">
    <citation type="journal article" date="2024" name="BMC Genomics">
        <title>De novo assembly and annotation of Popillia japonica's genome with initial clues to its potential as an invasive pest.</title>
        <authorList>
            <person name="Cucini C."/>
            <person name="Boschi S."/>
            <person name="Funari R."/>
            <person name="Cardaioli E."/>
            <person name="Iannotti N."/>
            <person name="Marturano G."/>
            <person name="Paoli F."/>
            <person name="Bruttini M."/>
            <person name="Carapelli A."/>
            <person name="Frati F."/>
            <person name="Nardi F."/>
        </authorList>
    </citation>
    <scope>NUCLEOTIDE SEQUENCE [LARGE SCALE GENOMIC DNA]</scope>
    <source>
        <strain evidence="1">DMR45628</strain>
    </source>
</reference>
<dbReference type="EMBL" id="JASPKY010000436">
    <property type="protein sequence ID" value="KAK9700516.1"/>
    <property type="molecule type" value="Genomic_DNA"/>
</dbReference>
<dbReference type="AlphaFoldDB" id="A0AAW1JC94"/>
<protein>
    <submittedName>
        <fullName evidence="1">Uncharacterized protein</fullName>
    </submittedName>
</protein>
<evidence type="ECO:0000313" key="1">
    <source>
        <dbReference type="EMBL" id="KAK9700516.1"/>
    </source>
</evidence>
<proteinExistence type="predicted"/>
<accession>A0AAW1JC94</accession>
<gene>
    <name evidence="1" type="ORF">QE152_g31210</name>
</gene>
<sequence length="83" mass="9395">MIVESEEFSLMNSPFLNTFGDFFHCPGLVRLPEPLISVECEPHIGDLELKSHVITASRPVALLYITGHRINKLLKSPYGRDEQ</sequence>
<evidence type="ECO:0000313" key="2">
    <source>
        <dbReference type="Proteomes" id="UP001458880"/>
    </source>
</evidence>
<keyword evidence="2" id="KW-1185">Reference proteome</keyword>
<organism evidence="1 2">
    <name type="scientific">Popillia japonica</name>
    <name type="common">Japanese beetle</name>
    <dbReference type="NCBI Taxonomy" id="7064"/>
    <lineage>
        <taxon>Eukaryota</taxon>
        <taxon>Metazoa</taxon>
        <taxon>Ecdysozoa</taxon>
        <taxon>Arthropoda</taxon>
        <taxon>Hexapoda</taxon>
        <taxon>Insecta</taxon>
        <taxon>Pterygota</taxon>
        <taxon>Neoptera</taxon>
        <taxon>Endopterygota</taxon>
        <taxon>Coleoptera</taxon>
        <taxon>Polyphaga</taxon>
        <taxon>Scarabaeiformia</taxon>
        <taxon>Scarabaeidae</taxon>
        <taxon>Rutelinae</taxon>
        <taxon>Popillia</taxon>
    </lineage>
</organism>
<dbReference type="Proteomes" id="UP001458880">
    <property type="component" value="Unassembled WGS sequence"/>
</dbReference>
<name>A0AAW1JC94_POPJA</name>
<comment type="caution">
    <text evidence="1">The sequence shown here is derived from an EMBL/GenBank/DDBJ whole genome shotgun (WGS) entry which is preliminary data.</text>
</comment>